<protein>
    <recommendedName>
        <fullName evidence="4">PX domain-containing protein</fullName>
    </recommendedName>
</protein>
<dbReference type="CDD" id="cd06093">
    <property type="entry name" value="PX_domain"/>
    <property type="match status" value="1"/>
</dbReference>
<feature type="region of interest" description="Disordered" evidence="1">
    <location>
        <begin position="446"/>
        <end position="468"/>
    </location>
</feature>
<dbReference type="GO" id="GO:0035091">
    <property type="term" value="F:phosphatidylinositol binding"/>
    <property type="evidence" value="ECO:0007669"/>
    <property type="project" value="InterPro"/>
</dbReference>
<proteinExistence type="predicted"/>
<gene>
    <name evidence="2" type="ORF">TrCOL_g11587</name>
</gene>
<feature type="compositionally biased region" description="Gly residues" evidence="1">
    <location>
        <begin position="448"/>
        <end position="459"/>
    </location>
</feature>
<reference evidence="3" key="1">
    <citation type="journal article" date="2023" name="Commun. Biol.">
        <title>Genome analysis of Parmales, the sister group of diatoms, reveals the evolutionary specialization of diatoms from phago-mixotrophs to photoautotrophs.</title>
        <authorList>
            <person name="Ban H."/>
            <person name="Sato S."/>
            <person name="Yoshikawa S."/>
            <person name="Yamada K."/>
            <person name="Nakamura Y."/>
            <person name="Ichinomiya M."/>
            <person name="Sato N."/>
            <person name="Blanc-Mathieu R."/>
            <person name="Endo H."/>
            <person name="Kuwata A."/>
            <person name="Ogata H."/>
        </authorList>
    </citation>
    <scope>NUCLEOTIDE SEQUENCE [LARGE SCALE GENOMIC DNA]</scope>
</reference>
<evidence type="ECO:0008006" key="4">
    <source>
        <dbReference type="Google" id="ProtNLM"/>
    </source>
</evidence>
<evidence type="ECO:0000313" key="2">
    <source>
        <dbReference type="EMBL" id="GMI42383.1"/>
    </source>
</evidence>
<dbReference type="OrthoDB" id="44355at2759"/>
<organism evidence="2 3">
    <name type="scientific">Triparma columacea</name>
    <dbReference type="NCBI Taxonomy" id="722753"/>
    <lineage>
        <taxon>Eukaryota</taxon>
        <taxon>Sar</taxon>
        <taxon>Stramenopiles</taxon>
        <taxon>Ochrophyta</taxon>
        <taxon>Bolidophyceae</taxon>
        <taxon>Parmales</taxon>
        <taxon>Triparmaceae</taxon>
        <taxon>Triparma</taxon>
    </lineage>
</organism>
<comment type="caution">
    <text evidence="2">The sequence shown here is derived from an EMBL/GenBank/DDBJ whole genome shotgun (WGS) entry which is preliminary data.</text>
</comment>
<evidence type="ECO:0000313" key="3">
    <source>
        <dbReference type="Proteomes" id="UP001165065"/>
    </source>
</evidence>
<name>A0A9W7LAT3_9STRA</name>
<keyword evidence="3" id="KW-1185">Reference proteome</keyword>
<dbReference type="Proteomes" id="UP001165065">
    <property type="component" value="Unassembled WGS sequence"/>
</dbReference>
<dbReference type="Gene3D" id="3.30.1520.10">
    <property type="entry name" value="Phox-like domain"/>
    <property type="match status" value="1"/>
</dbReference>
<dbReference type="SUPFAM" id="SSF64268">
    <property type="entry name" value="PX domain"/>
    <property type="match status" value="1"/>
</dbReference>
<dbReference type="InterPro" id="IPR036871">
    <property type="entry name" value="PX_dom_sf"/>
</dbReference>
<evidence type="ECO:0000256" key="1">
    <source>
        <dbReference type="SAM" id="MobiDB-lite"/>
    </source>
</evidence>
<accession>A0A9W7LAT3</accession>
<dbReference type="EMBL" id="BRYA01000171">
    <property type="protein sequence ID" value="GMI42383.1"/>
    <property type="molecule type" value="Genomic_DNA"/>
</dbReference>
<dbReference type="AlphaFoldDB" id="A0A9W7LAT3"/>
<feature type="region of interest" description="Disordered" evidence="1">
    <location>
        <begin position="1"/>
        <end position="46"/>
    </location>
</feature>
<sequence>MSALSPPKERDTVKIGQRTSRRPLDNSTKQPPKSLPGAIQSTDTMKRVNSKNWGWYEDDNREDEEDEANFFEAVASGGFDGVELPIDRESLSSYGSPSMSADDSSYPVSFPGGATPVLNNTSGALRGLNGAPVTTAPDYVLEESISSQKLWNLTAQNRPVQPAEERSRFEEKWIKNFEKSNVDYTHSRSQLFKKNEDIDGSLGEGIVGIGSGEVGVEGKAGLRGEFVGVKGEGVLKKELEMLQNSFHHIHNNDDGKLLSRSTMGRKPGDVVVLYKGNNLYGTTVSKSFRRSMNSSIVSVSVNVPSYRVVEDGSGLRYAQYLVVYSQGGHGRTVGVWKRYSDFARLSKKLMGSAQGTGCKFNLGSEENLDELEDEEEVAGGTLPNALCSWRLLQKRKRWFRCLEASYLQLKIFLLERFLHDVLFESNTPEVLRVFVLEGVAGTITEGRGSAGGNGGGGGEQRVLVPARE</sequence>